<name>T0S9Y6_SAPDV</name>
<dbReference type="InterPro" id="IPR007053">
    <property type="entry name" value="LRAT_dom"/>
</dbReference>
<dbReference type="PANTHER" id="PTHR46137:SF3">
    <property type="entry name" value="OS05G0310600 PROTEIN"/>
    <property type="match status" value="1"/>
</dbReference>
<dbReference type="InParanoid" id="T0S9Y6"/>
<dbReference type="Proteomes" id="UP000030762">
    <property type="component" value="Unassembled WGS sequence"/>
</dbReference>
<dbReference type="Pfam" id="PF04970">
    <property type="entry name" value="LRAT"/>
    <property type="match status" value="1"/>
</dbReference>
<evidence type="ECO:0000256" key="1">
    <source>
        <dbReference type="SAM" id="MobiDB-lite"/>
    </source>
</evidence>
<evidence type="ECO:0000259" key="2">
    <source>
        <dbReference type="PROSITE" id="PS51934"/>
    </source>
</evidence>
<proteinExistence type="predicted"/>
<evidence type="ECO:0000313" key="3">
    <source>
        <dbReference type="EMBL" id="EQC39597.1"/>
    </source>
</evidence>
<feature type="compositionally biased region" description="Acidic residues" evidence="1">
    <location>
        <begin position="382"/>
        <end position="393"/>
    </location>
</feature>
<dbReference type="OrthoDB" id="421951at2759"/>
<dbReference type="PROSITE" id="PS51934">
    <property type="entry name" value="LRAT"/>
    <property type="match status" value="1"/>
</dbReference>
<dbReference type="VEuPathDB" id="FungiDB:SDRG_03030"/>
<reference evidence="3 4" key="1">
    <citation type="submission" date="2012-04" db="EMBL/GenBank/DDBJ databases">
        <title>The Genome Sequence of Saprolegnia declina VS20.</title>
        <authorList>
            <consortium name="The Broad Institute Genome Sequencing Platform"/>
            <person name="Russ C."/>
            <person name="Nusbaum C."/>
            <person name="Tyler B."/>
            <person name="van West P."/>
            <person name="Dieguez-Uribeondo J."/>
            <person name="de Bruijn I."/>
            <person name="Tripathy S."/>
            <person name="Jiang R."/>
            <person name="Young S.K."/>
            <person name="Zeng Q."/>
            <person name="Gargeya S."/>
            <person name="Fitzgerald M."/>
            <person name="Haas B."/>
            <person name="Abouelleil A."/>
            <person name="Alvarado L."/>
            <person name="Arachchi H.M."/>
            <person name="Berlin A."/>
            <person name="Chapman S.B."/>
            <person name="Goldberg J."/>
            <person name="Griggs A."/>
            <person name="Gujja S."/>
            <person name="Hansen M."/>
            <person name="Howarth C."/>
            <person name="Imamovic A."/>
            <person name="Larimer J."/>
            <person name="McCowen C."/>
            <person name="Montmayeur A."/>
            <person name="Murphy C."/>
            <person name="Neiman D."/>
            <person name="Pearson M."/>
            <person name="Priest M."/>
            <person name="Roberts A."/>
            <person name="Saif S."/>
            <person name="Shea T."/>
            <person name="Sisk P."/>
            <person name="Sykes S."/>
            <person name="Wortman J."/>
            <person name="Nusbaum C."/>
            <person name="Birren B."/>
        </authorList>
    </citation>
    <scope>NUCLEOTIDE SEQUENCE [LARGE SCALE GENOMIC DNA]</scope>
    <source>
        <strain evidence="3 4">VS20</strain>
    </source>
</reference>
<feature type="region of interest" description="Disordered" evidence="1">
    <location>
        <begin position="365"/>
        <end position="418"/>
    </location>
</feature>
<organism evidence="3 4">
    <name type="scientific">Saprolegnia diclina (strain VS20)</name>
    <dbReference type="NCBI Taxonomy" id="1156394"/>
    <lineage>
        <taxon>Eukaryota</taxon>
        <taxon>Sar</taxon>
        <taxon>Stramenopiles</taxon>
        <taxon>Oomycota</taxon>
        <taxon>Saprolegniomycetes</taxon>
        <taxon>Saprolegniales</taxon>
        <taxon>Saprolegniaceae</taxon>
        <taxon>Saprolegnia</taxon>
    </lineage>
</organism>
<feature type="compositionally biased region" description="Basic and acidic residues" evidence="1">
    <location>
        <begin position="365"/>
        <end position="376"/>
    </location>
</feature>
<dbReference type="PANTHER" id="PTHR46137">
    <property type="entry name" value="OS05G0310600 PROTEIN"/>
    <property type="match status" value="1"/>
</dbReference>
<feature type="domain" description="LRAT" evidence="2">
    <location>
        <begin position="25"/>
        <end position="156"/>
    </location>
</feature>
<dbReference type="RefSeq" id="XP_008606869.1">
    <property type="nucleotide sequence ID" value="XM_008608647.1"/>
</dbReference>
<keyword evidence="4" id="KW-1185">Reference proteome</keyword>
<dbReference type="AlphaFoldDB" id="T0S9Y6"/>
<accession>T0S9Y6</accession>
<evidence type="ECO:0000313" key="4">
    <source>
        <dbReference type="Proteomes" id="UP000030762"/>
    </source>
</evidence>
<dbReference type="OMA" id="VILARCK"/>
<dbReference type="STRING" id="1156394.T0S9Y6"/>
<protein>
    <recommendedName>
        <fullName evidence="2">LRAT domain-containing protein</fullName>
    </recommendedName>
</protein>
<feature type="compositionally biased region" description="Low complexity" evidence="1">
    <location>
        <begin position="400"/>
        <end position="411"/>
    </location>
</feature>
<dbReference type="Gene3D" id="3.90.1720.10">
    <property type="entry name" value="endopeptidase domain like (from Nostoc punctiforme)"/>
    <property type="match status" value="1"/>
</dbReference>
<sequence>MFGGEFTKVKAIASLRPADHIAVWDLSRWPIKYQHHGIVWAAGDSEDTVQICHVWSPLVGYREAQADSCFRISTLREFLYNRSLSSLRVVEYHTSSLRELLSKWGEVHYTRADLPEVILARCKFLMGLGKGEFNIFKQNCEHAAHWCMTGEQWCKQNLTRAKGRVPFEHMVSPEQVTALDDEIDAIKMISKSVVDKTLALNGQSVYLRVLGATEAFLTILPNGYLGVTDSRENASAFTVSTSSKMYNSMKVSFQVGGKHMYSRSTISCYRQIHMKKYNFWRGRPGMTWELSSNGYMKSMNQHRRYIGLRSDNILVDVSMRGDAARLELVPLDDSQAAPAPYDAQIRKLPSSKAFELAVHKSMRNLEARRSGRKPEGETSIVEGDDEDKEDDEAATYKAFPSPRAASSPRAALGHKTSM</sequence>
<dbReference type="EMBL" id="JH767138">
    <property type="protein sequence ID" value="EQC39597.1"/>
    <property type="molecule type" value="Genomic_DNA"/>
</dbReference>
<gene>
    <name evidence="3" type="ORF">SDRG_03030</name>
</gene>
<dbReference type="GeneID" id="19943757"/>